<name>A0A090NCV6_SHIDY</name>
<protein>
    <submittedName>
        <fullName evidence="1">Uncharacterized protein</fullName>
    </submittedName>
</protein>
<proteinExistence type="predicted"/>
<gene>
    <name evidence="1" type="ORF">WRSd3_03645</name>
</gene>
<accession>A0A090NCV6</accession>
<evidence type="ECO:0000313" key="2">
    <source>
        <dbReference type="Proteomes" id="UP000017944"/>
    </source>
</evidence>
<evidence type="ECO:0000313" key="1">
    <source>
        <dbReference type="EMBL" id="ESU77461.1"/>
    </source>
</evidence>
<dbReference type="AlphaFoldDB" id="A0A090NCV6"/>
<sequence length="32" mass="3837">MKENLFPFSVFCGDTMQHRRRDVFHLAHGSSW</sequence>
<organism evidence="1 2">
    <name type="scientific">Shigella dysenteriae WRSd3</name>
    <dbReference type="NCBI Taxonomy" id="1401327"/>
    <lineage>
        <taxon>Bacteria</taxon>
        <taxon>Pseudomonadati</taxon>
        <taxon>Pseudomonadota</taxon>
        <taxon>Gammaproteobacteria</taxon>
        <taxon>Enterobacterales</taxon>
        <taxon>Enterobacteriaceae</taxon>
        <taxon>Shigella</taxon>
    </lineage>
</organism>
<reference evidence="1 2" key="1">
    <citation type="submission" date="2013-10" db="EMBL/GenBank/DDBJ databases">
        <title>Draft genomes and the virulence plasmids of Sd1617 vaccine constructs: WRSd3 and WRSd5.</title>
        <authorList>
            <person name="Aksomboon Vongsawan A."/>
            <person name="Venkatesan M.M."/>
            <person name="Vaisvil B."/>
            <person name="Emel G."/>
            <person name="Kepatral V."/>
            <person name="Sethabutr O."/>
            <person name="Serichantalergs O."/>
            <person name="Mason C."/>
        </authorList>
    </citation>
    <scope>NUCLEOTIDE SEQUENCE [LARGE SCALE GENOMIC DNA]</scope>
    <source>
        <strain evidence="1 2">WRSd3</strain>
    </source>
</reference>
<dbReference type="Proteomes" id="UP000017944">
    <property type="component" value="Unassembled WGS sequence"/>
</dbReference>
<comment type="caution">
    <text evidence="1">The sequence shown here is derived from an EMBL/GenBank/DDBJ whole genome shotgun (WGS) entry which is preliminary data.</text>
</comment>
<dbReference type="EMBL" id="AXUT01000366">
    <property type="protein sequence ID" value="ESU77461.1"/>
    <property type="molecule type" value="Genomic_DNA"/>
</dbReference>